<dbReference type="AlphaFoldDB" id="F2EC34"/>
<name>F2EC34_HORVV</name>
<dbReference type="Pfam" id="PF12023">
    <property type="entry name" value="DUF3511"/>
    <property type="match status" value="1"/>
</dbReference>
<reference evidence="1" key="1">
    <citation type="journal article" date="2011" name="Plant Physiol.">
        <title>Comprehensive sequence analysis of 24,783 barley full-length cDNAs derived from 12 clone libraries.</title>
        <authorList>
            <person name="Matsumoto T."/>
            <person name="Tanaka T."/>
            <person name="Sakai H."/>
            <person name="Amano N."/>
            <person name="Kanamori H."/>
            <person name="Kurita K."/>
            <person name="Kikuta A."/>
            <person name="Kamiya K."/>
            <person name="Yamamoto M."/>
            <person name="Ikawa H."/>
            <person name="Fujii N."/>
            <person name="Hori K."/>
            <person name="Itoh T."/>
            <person name="Sato K."/>
        </authorList>
    </citation>
    <scope>NUCLEOTIDE SEQUENCE</scope>
    <source>
        <tissue evidence="1">Seed</tissue>
    </source>
</reference>
<sequence>MDGGYRSKSYASGRMRIELYTGDARPDFRSLSYGGSGPSYQYQYEYGTGAGQVTTVVEEEEVKRSKSKRRWLALGDPDMERKRRVAVYKAYAMEGKVKGSFRKSFKWMKDRYLHLVYGLS</sequence>
<proteinExistence type="evidence at transcript level"/>
<evidence type="ECO:0000313" key="1">
    <source>
        <dbReference type="EMBL" id="BAK04906.1"/>
    </source>
</evidence>
<dbReference type="PANTHER" id="PTHR33193:SF62">
    <property type="entry name" value="FAMILY ABC TRANSPORTER, PUTATIVE (DUF3511)-RELATED"/>
    <property type="match status" value="1"/>
</dbReference>
<dbReference type="PANTHER" id="PTHR33193">
    <property type="entry name" value="DOMAIN PROTEIN, PUTATIVE (DUF3511)-RELATED"/>
    <property type="match status" value="1"/>
</dbReference>
<protein>
    <submittedName>
        <fullName evidence="1">Predicted protein</fullName>
    </submittedName>
</protein>
<organism evidence="1">
    <name type="scientific">Hordeum vulgare subsp. vulgare</name>
    <name type="common">Domesticated barley</name>
    <dbReference type="NCBI Taxonomy" id="112509"/>
    <lineage>
        <taxon>Eukaryota</taxon>
        <taxon>Viridiplantae</taxon>
        <taxon>Streptophyta</taxon>
        <taxon>Embryophyta</taxon>
        <taxon>Tracheophyta</taxon>
        <taxon>Spermatophyta</taxon>
        <taxon>Magnoliopsida</taxon>
        <taxon>Liliopsida</taxon>
        <taxon>Poales</taxon>
        <taxon>Poaceae</taxon>
        <taxon>BOP clade</taxon>
        <taxon>Pooideae</taxon>
        <taxon>Triticodae</taxon>
        <taxon>Triticeae</taxon>
        <taxon>Hordeinae</taxon>
        <taxon>Hordeum</taxon>
    </lineage>
</organism>
<dbReference type="EMBL" id="AK373709">
    <property type="protein sequence ID" value="BAK04906.1"/>
    <property type="molecule type" value="mRNA"/>
</dbReference>
<dbReference type="InterPro" id="IPR021899">
    <property type="entry name" value="DUF3511"/>
</dbReference>
<accession>F2EC34</accession>